<evidence type="ECO:0000313" key="2">
    <source>
        <dbReference type="EMBL" id="PPR88918.1"/>
    </source>
</evidence>
<name>A0A2P5WCV9_GOSBA</name>
<evidence type="ECO:0000256" key="1">
    <source>
        <dbReference type="SAM" id="MobiDB-lite"/>
    </source>
</evidence>
<dbReference type="EMBL" id="KZ668120">
    <property type="protein sequence ID" value="PPR88918.1"/>
    <property type="molecule type" value="Genomic_DNA"/>
</dbReference>
<organism evidence="2 3">
    <name type="scientific">Gossypium barbadense</name>
    <name type="common">Sea Island cotton</name>
    <name type="synonym">Hibiscus barbadensis</name>
    <dbReference type="NCBI Taxonomy" id="3634"/>
    <lineage>
        <taxon>Eukaryota</taxon>
        <taxon>Viridiplantae</taxon>
        <taxon>Streptophyta</taxon>
        <taxon>Embryophyta</taxon>
        <taxon>Tracheophyta</taxon>
        <taxon>Spermatophyta</taxon>
        <taxon>Magnoliopsida</taxon>
        <taxon>eudicotyledons</taxon>
        <taxon>Gunneridae</taxon>
        <taxon>Pentapetalae</taxon>
        <taxon>rosids</taxon>
        <taxon>malvids</taxon>
        <taxon>Malvales</taxon>
        <taxon>Malvaceae</taxon>
        <taxon>Malvoideae</taxon>
        <taxon>Gossypium</taxon>
    </lineage>
</organism>
<evidence type="ECO:0000313" key="3">
    <source>
        <dbReference type="Proteomes" id="UP000239757"/>
    </source>
</evidence>
<feature type="region of interest" description="Disordered" evidence="1">
    <location>
        <begin position="36"/>
        <end position="57"/>
    </location>
</feature>
<dbReference type="AlphaFoldDB" id="A0A2P5WCV9"/>
<gene>
    <name evidence="2" type="ORF">GOBAR_AA31767</name>
</gene>
<reference evidence="2 3" key="1">
    <citation type="submission" date="2015-01" db="EMBL/GenBank/DDBJ databases">
        <title>Genome of allotetraploid Gossypium barbadense reveals genomic plasticity and fiber elongation in cotton evolution.</title>
        <authorList>
            <person name="Chen X."/>
            <person name="Liu X."/>
            <person name="Zhao B."/>
            <person name="Zheng H."/>
            <person name="Hu Y."/>
            <person name="Lu G."/>
            <person name="Yang C."/>
            <person name="Chen J."/>
            <person name="Shan C."/>
            <person name="Zhang L."/>
            <person name="Zhou Y."/>
            <person name="Wang L."/>
            <person name="Guo W."/>
            <person name="Bai Y."/>
            <person name="Ruan J."/>
            <person name="Shangguan X."/>
            <person name="Mao Y."/>
            <person name="Jiang J."/>
            <person name="Zhu Y."/>
            <person name="Lei J."/>
            <person name="Kang H."/>
            <person name="Chen S."/>
            <person name="He X."/>
            <person name="Wang R."/>
            <person name="Wang Y."/>
            <person name="Chen J."/>
            <person name="Wang L."/>
            <person name="Yu S."/>
            <person name="Wang B."/>
            <person name="Wei J."/>
            <person name="Song S."/>
            <person name="Lu X."/>
            <person name="Gao Z."/>
            <person name="Gu W."/>
            <person name="Deng X."/>
            <person name="Ma D."/>
            <person name="Wang S."/>
            <person name="Liang W."/>
            <person name="Fang L."/>
            <person name="Cai C."/>
            <person name="Zhu X."/>
            <person name="Zhou B."/>
            <person name="Zhang Y."/>
            <person name="Chen Z."/>
            <person name="Xu S."/>
            <person name="Zhu R."/>
            <person name="Wang S."/>
            <person name="Zhang T."/>
            <person name="Zhao G."/>
        </authorList>
    </citation>
    <scope>NUCLEOTIDE SEQUENCE [LARGE SCALE GENOMIC DNA]</scope>
    <source>
        <strain evidence="3">cv. Xinhai21</strain>
        <tissue evidence="2">Leaf</tissue>
    </source>
</reference>
<accession>A0A2P5WCV9</accession>
<protein>
    <submittedName>
        <fullName evidence="2">Uncharacterized protein</fullName>
    </submittedName>
</protein>
<dbReference type="Proteomes" id="UP000239757">
    <property type="component" value="Unassembled WGS sequence"/>
</dbReference>
<proteinExistence type="predicted"/>
<sequence length="96" mass="10717">MAIGEEEKTKGAEICSLILAFSWPLKSRLSPFAITKGRREKKEGKEASSKSNAEGSNNFERWLPFLDAKTLSGKSHSPMFAVLTTTMSFRLIPLWP</sequence>